<evidence type="ECO:0000256" key="1">
    <source>
        <dbReference type="ARBA" id="ARBA00004651"/>
    </source>
</evidence>
<dbReference type="Gene3D" id="1.10.357.140">
    <property type="entry name" value="UbiA prenyltransferase"/>
    <property type="match status" value="1"/>
</dbReference>
<dbReference type="PANTHER" id="PTHR43448">
    <property type="entry name" value="PROTOHEME IX FARNESYLTRANSFERASE, MITOCHONDRIAL"/>
    <property type="match status" value="1"/>
</dbReference>
<keyword evidence="3" id="KW-1003">Cell membrane</keyword>
<evidence type="ECO:0000256" key="11">
    <source>
        <dbReference type="SAM" id="Phobius"/>
    </source>
</evidence>
<accession>A0A383DJM9</accession>
<evidence type="ECO:0000256" key="3">
    <source>
        <dbReference type="ARBA" id="ARBA00022475"/>
    </source>
</evidence>
<evidence type="ECO:0000256" key="7">
    <source>
        <dbReference type="ARBA" id="ARBA00023133"/>
    </source>
</evidence>
<dbReference type="PANTHER" id="PTHR43448:SF7">
    <property type="entry name" value="4-HYDROXYBENZOATE SOLANESYLTRANSFERASE"/>
    <property type="match status" value="1"/>
</dbReference>
<comment type="subcellular location">
    <subcellularLocation>
        <location evidence="1">Cell membrane</location>
        <topology evidence="1">Multi-pass membrane protein</topology>
    </subcellularLocation>
</comment>
<comment type="pathway">
    <text evidence="2">Porphyrin-containing compound metabolism; heme O biosynthesis; heme O from protoheme: step 1/1.</text>
</comment>
<dbReference type="InterPro" id="IPR006369">
    <property type="entry name" value="Protohaem_IX_farnesylTrfase"/>
</dbReference>
<dbReference type="InterPro" id="IPR030470">
    <property type="entry name" value="UbiA_prenylTrfase_CS"/>
</dbReference>
<evidence type="ECO:0000256" key="4">
    <source>
        <dbReference type="ARBA" id="ARBA00022679"/>
    </source>
</evidence>
<keyword evidence="4" id="KW-0808">Transferase</keyword>
<sequence>MTTTVPHLRNIIRDYIALTKPRIISLLLVTAVGGIFLASQSVPDPLLVLYVLVGGYLAAGGAHAINHYLDRDIDGRMGRTSHRPVVSGRFTPRR</sequence>
<dbReference type="GO" id="GO:0005886">
    <property type="term" value="C:plasma membrane"/>
    <property type="evidence" value="ECO:0007669"/>
    <property type="project" value="UniProtKB-SubCell"/>
</dbReference>
<keyword evidence="7" id="KW-0350">Heme biosynthesis</keyword>
<reference evidence="12" key="1">
    <citation type="submission" date="2018-05" db="EMBL/GenBank/DDBJ databases">
        <authorList>
            <person name="Lanie J.A."/>
            <person name="Ng W.-L."/>
            <person name="Kazmierczak K.M."/>
            <person name="Andrzejewski T.M."/>
            <person name="Davidsen T.M."/>
            <person name="Wayne K.J."/>
            <person name="Tettelin H."/>
            <person name="Glass J.I."/>
            <person name="Rusch D."/>
            <person name="Podicherti R."/>
            <person name="Tsui H.-C.T."/>
            <person name="Winkler M.E."/>
        </authorList>
    </citation>
    <scope>NUCLEOTIDE SEQUENCE</scope>
</reference>
<dbReference type="InterPro" id="IPR044878">
    <property type="entry name" value="UbiA_sf"/>
</dbReference>
<evidence type="ECO:0000256" key="9">
    <source>
        <dbReference type="ARBA" id="ARBA00040810"/>
    </source>
</evidence>
<keyword evidence="5 11" id="KW-0812">Transmembrane</keyword>
<dbReference type="GO" id="GO:0008495">
    <property type="term" value="F:protoheme IX farnesyltransferase activity"/>
    <property type="evidence" value="ECO:0007669"/>
    <property type="project" value="InterPro"/>
</dbReference>
<dbReference type="AlphaFoldDB" id="A0A383DJM9"/>
<evidence type="ECO:0000256" key="2">
    <source>
        <dbReference type="ARBA" id="ARBA00004919"/>
    </source>
</evidence>
<feature type="non-terminal residue" evidence="12">
    <location>
        <position position="94"/>
    </location>
</feature>
<feature type="transmembrane region" description="Helical" evidence="11">
    <location>
        <begin position="48"/>
        <end position="69"/>
    </location>
</feature>
<dbReference type="Pfam" id="PF01040">
    <property type="entry name" value="UbiA"/>
    <property type="match status" value="1"/>
</dbReference>
<keyword evidence="8 11" id="KW-0472">Membrane</keyword>
<evidence type="ECO:0000256" key="5">
    <source>
        <dbReference type="ARBA" id="ARBA00022692"/>
    </source>
</evidence>
<evidence type="ECO:0000256" key="10">
    <source>
        <dbReference type="ARBA" id="ARBA00042475"/>
    </source>
</evidence>
<keyword evidence="6 11" id="KW-1133">Transmembrane helix</keyword>
<organism evidence="12">
    <name type="scientific">marine metagenome</name>
    <dbReference type="NCBI Taxonomy" id="408172"/>
    <lineage>
        <taxon>unclassified sequences</taxon>
        <taxon>metagenomes</taxon>
        <taxon>ecological metagenomes</taxon>
    </lineage>
</organism>
<evidence type="ECO:0000256" key="8">
    <source>
        <dbReference type="ARBA" id="ARBA00023136"/>
    </source>
</evidence>
<name>A0A383DJM9_9ZZZZ</name>
<gene>
    <name evidence="12" type="ORF">METZ01_LOCUS497309</name>
</gene>
<evidence type="ECO:0000256" key="6">
    <source>
        <dbReference type="ARBA" id="ARBA00022989"/>
    </source>
</evidence>
<dbReference type="InterPro" id="IPR000537">
    <property type="entry name" value="UbiA_prenyltransferase"/>
</dbReference>
<dbReference type="PROSITE" id="PS00943">
    <property type="entry name" value="UBIA"/>
    <property type="match status" value="1"/>
</dbReference>
<proteinExistence type="predicted"/>
<evidence type="ECO:0000313" key="12">
    <source>
        <dbReference type="EMBL" id="SVE44455.1"/>
    </source>
</evidence>
<protein>
    <recommendedName>
        <fullName evidence="9">Protoheme IX farnesyltransferase</fullName>
    </recommendedName>
    <alternativeName>
        <fullName evidence="10">Heme B farnesyltransferase</fullName>
    </alternativeName>
</protein>
<feature type="transmembrane region" description="Helical" evidence="11">
    <location>
        <begin position="23"/>
        <end position="42"/>
    </location>
</feature>
<dbReference type="GO" id="GO:0006783">
    <property type="term" value="P:heme biosynthetic process"/>
    <property type="evidence" value="ECO:0007669"/>
    <property type="project" value="UniProtKB-KW"/>
</dbReference>
<dbReference type="EMBL" id="UINC01217729">
    <property type="protein sequence ID" value="SVE44455.1"/>
    <property type="molecule type" value="Genomic_DNA"/>
</dbReference>